<keyword evidence="1" id="KW-0812">Transmembrane</keyword>
<dbReference type="EMBL" id="CP000804">
    <property type="protein sequence ID" value="ABU58710.1"/>
    <property type="molecule type" value="Genomic_DNA"/>
</dbReference>
<dbReference type="HOGENOM" id="CLU_1467176_0_0_0"/>
<feature type="transmembrane region" description="Helical" evidence="1">
    <location>
        <begin position="36"/>
        <end position="58"/>
    </location>
</feature>
<evidence type="ECO:0000313" key="2">
    <source>
        <dbReference type="EMBL" id="ABU58710.1"/>
    </source>
</evidence>
<dbReference type="eggNOG" id="ENOG5033J29">
    <property type="taxonomic scope" value="Bacteria"/>
</dbReference>
<dbReference type="KEGG" id="rca:Rcas_2637"/>
<reference evidence="2 3" key="1">
    <citation type="submission" date="2007-08" db="EMBL/GenBank/DDBJ databases">
        <title>Complete sequence of Roseiflexus castenholzii DSM 13941.</title>
        <authorList>
            <consortium name="US DOE Joint Genome Institute"/>
            <person name="Copeland A."/>
            <person name="Lucas S."/>
            <person name="Lapidus A."/>
            <person name="Barry K."/>
            <person name="Glavina del Rio T."/>
            <person name="Dalin E."/>
            <person name="Tice H."/>
            <person name="Pitluck S."/>
            <person name="Thompson L.S."/>
            <person name="Brettin T."/>
            <person name="Bruce D."/>
            <person name="Detter J.C."/>
            <person name="Han C."/>
            <person name="Tapia R."/>
            <person name="Schmutz J."/>
            <person name="Larimer F."/>
            <person name="Land M."/>
            <person name="Hauser L."/>
            <person name="Kyrpides N."/>
            <person name="Mikhailova N."/>
            <person name="Bryant D.A."/>
            <person name="Hanada S."/>
            <person name="Tsukatani Y."/>
            <person name="Richardson P."/>
        </authorList>
    </citation>
    <scope>NUCLEOTIDE SEQUENCE [LARGE SCALE GENOMIC DNA]</scope>
    <source>
        <strain evidence="3">DSM 13941 / HLO8</strain>
    </source>
</reference>
<proteinExistence type="predicted"/>
<keyword evidence="3" id="KW-1185">Reference proteome</keyword>
<dbReference type="Pfam" id="PF19671">
    <property type="entry name" value="DUF6174"/>
    <property type="match status" value="1"/>
</dbReference>
<organism evidence="2 3">
    <name type="scientific">Roseiflexus castenholzii (strain DSM 13941 / HLO8)</name>
    <dbReference type="NCBI Taxonomy" id="383372"/>
    <lineage>
        <taxon>Bacteria</taxon>
        <taxon>Bacillati</taxon>
        <taxon>Chloroflexota</taxon>
        <taxon>Chloroflexia</taxon>
        <taxon>Chloroflexales</taxon>
        <taxon>Roseiflexineae</taxon>
        <taxon>Roseiflexaceae</taxon>
        <taxon>Roseiflexus</taxon>
    </lineage>
</organism>
<accession>A7NME8</accession>
<sequence length="211" mass="23876">MRRAVVRGSRFLVLGSRFLSLNPWYDSPMAPFFRKIWLLTAVLLLAGVCGITSVIAVGRTSAAPDAALLDARARWNKRPFDAYRMQLRDRGCRMEVDVHAERVQKTRYATRPCEQPPVAVRDLFDLVERHGSVRRTCVSRGCACDDVLSVRVDYHPNLGYPQTIEITLTPTPNWRHADFWQAVWETRSLDACNDLPVGSRVLTVVALTPLP</sequence>
<dbReference type="Proteomes" id="UP000000263">
    <property type="component" value="Chromosome"/>
</dbReference>
<keyword evidence="1" id="KW-0472">Membrane</keyword>
<dbReference type="InterPro" id="IPR046172">
    <property type="entry name" value="DUF6174"/>
</dbReference>
<evidence type="ECO:0000256" key="1">
    <source>
        <dbReference type="SAM" id="Phobius"/>
    </source>
</evidence>
<keyword evidence="1" id="KW-1133">Transmembrane helix</keyword>
<protein>
    <submittedName>
        <fullName evidence="2">Uncharacterized protein</fullName>
    </submittedName>
</protein>
<name>A7NME8_ROSCS</name>
<dbReference type="AlphaFoldDB" id="A7NME8"/>
<gene>
    <name evidence="2" type="ordered locus">Rcas_2637</name>
</gene>
<evidence type="ECO:0000313" key="3">
    <source>
        <dbReference type="Proteomes" id="UP000000263"/>
    </source>
</evidence>